<dbReference type="EMBL" id="BGZL01000018">
    <property type="protein sequence ID" value="GBQ03413.1"/>
    <property type="molecule type" value="Genomic_DNA"/>
</dbReference>
<dbReference type="AlphaFoldDB" id="A0A388T3A7"/>
<reference evidence="2 3" key="1">
    <citation type="submission" date="2018-07" db="EMBL/GenBank/DDBJ databases">
        <title>Whole Genome Shotgun Sequence of Streptomyces spongiicola strain 531S.</title>
        <authorList>
            <person name="Dohra H."/>
            <person name="Kodani S."/>
        </authorList>
    </citation>
    <scope>NUCLEOTIDE SEQUENCE [LARGE SCALE GENOMIC DNA]</scope>
    <source>
        <strain evidence="2 3">531S</strain>
    </source>
</reference>
<comment type="caution">
    <text evidence="2">The sequence shown here is derived from an EMBL/GenBank/DDBJ whole genome shotgun (WGS) entry which is preliminary data.</text>
</comment>
<feature type="region of interest" description="Disordered" evidence="1">
    <location>
        <begin position="1"/>
        <end position="44"/>
    </location>
</feature>
<evidence type="ECO:0000313" key="2">
    <source>
        <dbReference type="EMBL" id="GBQ03413.1"/>
    </source>
</evidence>
<dbReference type="Proteomes" id="UP000265354">
    <property type="component" value="Unassembled WGS sequence"/>
</dbReference>
<sequence length="76" mass="8181">MAAPPDRVAESTVRGGERNRLGDGESAGQVGRDSPGRGRGRDGEAAREGWWLLFALGGLTATARREAEREEMKREG</sequence>
<feature type="compositionally biased region" description="Basic and acidic residues" evidence="1">
    <location>
        <begin position="34"/>
        <end position="44"/>
    </location>
</feature>
<accession>A0A388T3A7</accession>
<protein>
    <submittedName>
        <fullName evidence="2">Uncharacterized protein</fullName>
    </submittedName>
</protein>
<name>A0A388T3A7_9ACTN</name>
<evidence type="ECO:0000256" key="1">
    <source>
        <dbReference type="SAM" id="MobiDB-lite"/>
    </source>
</evidence>
<gene>
    <name evidence="2" type="ORF">SSP531S_48870</name>
</gene>
<evidence type="ECO:0000313" key="3">
    <source>
        <dbReference type="Proteomes" id="UP000265354"/>
    </source>
</evidence>
<organism evidence="2 3">
    <name type="scientific">Streptomyces spongiicola</name>
    <dbReference type="NCBI Taxonomy" id="1690221"/>
    <lineage>
        <taxon>Bacteria</taxon>
        <taxon>Bacillati</taxon>
        <taxon>Actinomycetota</taxon>
        <taxon>Actinomycetes</taxon>
        <taxon>Kitasatosporales</taxon>
        <taxon>Streptomycetaceae</taxon>
        <taxon>Streptomyces</taxon>
    </lineage>
</organism>
<proteinExistence type="predicted"/>